<dbReference type="Proteomes" id="UP001652642">
    <property type="component" value="Chromosome 2"/>
</dbReference>
<evidence type="ECO:0000256" key="1">
    <source>
        <dbReference type="SAM" id="SignalP"/>
    </source>
</evidence>
<organism evidence="3 4">
    <name type="scientific">Pogona vitticeps</name>
    <name type="common">central bearded dragon</name>
    <dbReference type="NCBI Taxonomy" id="103695"/>
    <lineage>
        <taxon>Eukaryota</taxon>
        <taxon>Metazoa</taxon>
        <taxon>Chordata</taxon>
        <taxon>Craniata</taxon>
        <taxon>Vertebrata</taxon>
        <taxon>Euteleostomi</taxon>
        <taxon>Lepidosauria</taxon>
        <taxon>Squamata</taxon>
        <taxon>Bifurcata</taxon>
        <taxon>Unidentata</taxon>
        <taxon>Episquamata</taxon>
        <taxon>Toxicofera</taxon>
        <taxon>Iguania</taxon>
        <taxon>Acrodonta</taxon>
        <taxon>Agamidae</taxon>
        <taxon>Amphibolurinae</taxon>
        <taxon>Pogona</taxon>
    </lineage>
</organism>
<dbReference type="GeneID" id="110082824"/>
<feature type="signal peptide" evidence="1">
    <location>
        <begin position="1"/>
        <end position="22"/>
    </location>
</feature>
<gene>
    <name evidence="4" type="primary">LRPAP1</name>
</gene>
<proteinExistence type="predicted"/>
<dbReference type="InterPro" id="IPR010483">
    <property type="entry name" value="Alpha_2_MRAP_C"/>
</dbReference>
<dbReference type="InterPro" id="IPR037999">
    <property type="entry name" value="RAP_D3"/>
</dbReference>
<dbReference type="Pfam" id="PF06401">
    <property type="entry name" value="Alpha-2-MRAP_C"/>
    <property type="match status" value="1"/>
</dbReference>
<sequence length="271" mass="31551">MGSPWWLLLLPGLAGLLWAAAAASAGKYSREANEGARNGGPPAEFRLVRLNQVWEKAQRQLPHLSAVRLAELHSDLRLQEKDELRWKKLKAEGLDEDGEKEAKLRRDLDDSHKNVISLAEEESPFKEELLHNKHSELKEKLHSINQGFERLRRVSHQGYDSTSEFEEPRVIDLWDMAKSTNFTQEELESLREELKHFEAKVEKHHHYQKQLEISHQKLKHVEGMGDDEHLSKHKEKYAMLQEKTKDLGYKVKKHLQDLSGRISRGFQHNEL</sequence>
<dbReference type="RefSeq" id="XP_072849196.1">
    <property type="nucleotide sequence ID" value="XM_072993095.1"/>
</dbReference>
<name>A0ABM5FUY0_9SAUR</name>
<dbReference type="InterPro" id="IPR036744">
    <property type="entry name" value="RAP_sf"/>
</dbReference>
<dbReference type="Gene3D" id="1.20.81.10">
    <property type="entry name" value="RAP domain"/>
    <property type="match status" value="2"/>
</dbReference>
<feature type="domain" description="Alpha-2-macroglobulin RAP C-terminal" evidence="2">
    <location>
        <begin position="48"/>
        <end position="271"/>
    </location>
</feature>
<dbReference type="PANTHER" id="PTHR16560">
    <property type="entry name" value="ALPHA-2-MACROGLOBULIN RECEPTOR-ASSOCIATED PROTEIN"/>
    <property type="match status" value="1"/>
</dbReference>
<feature type="chain" id="PRO_5045153581" evidence="1">
    <location>
        <begin position="23"/>
        <end position="271"/>
    </location>
</feature>
<reference evidence="3" key="1">
    <citation type="submission" date="2025-05" db="UniProtKB">
        <authorList>
            <consortium name="RefSeq"/>
        </authorList>
    </citation>
    <scope>NUCLEOTIDE SEQUENCE [LARGE SCALE GENOMIC DNA]</scope>
</reference>
<dbReference type="PANTHER" id="PTHR16560:SF2">
    <property type="entry name" value="ALPHA-2-MACROGLOBULIN RECEPTOR-ASSOCIATED PROTEIN"/>
    <property type="match status" value="1"/>
</dbReference>
<reference evidence="4" key="2">
    <citation type="submission" date="2025-08" db="UniProtKB">
        <authorList>
            <consortium name="RefSeq"/>
        </authorList>
    </citation>
    <scope>IDENTIFICATION</scope>
</reference>
<dbReference type="SUPFAM" id="SSF47045">
    <property type="entry name" value="RAP domain-like"/>
    <property type="match status" value="2"/>
</dbReference>
<dbReference type="CDD" id="cd14806">
    <property type="entry name" value="RAP_D1"/>
    <property type="match status" value="1"/>
</dbReference>
<evidence type="ECO:0000259" key="2">
    <source>
        <dbReference type="Pfam" id="PF06401"/>
    </source>
</evidence>
<keyword evidence="3" id="KW-1185">Reference proteome</keyword>
<evidence type="ECO:0000313" key="4">
    <source>
        <dbReference type="RefSeq" id="XP_072849196.1"/>
    </source>
</evidence>
<protein>
    <submittedName>
        <fullName evidence="4">Alpha-2-macroglobulin receptor-associated protein isoform X3</fullName>
    </submittedName>
</protein>
<dbReference type="InterPro" id="IPR038003">
    <property type="entry name" value="A2-macroglobuin_RAP"/>
</dbReference>
<dbReference type="InterPro" id="IPR009066">
    <property type="entry name" value="MG_RAP_rcpt_1"/>
</dbReference>
<keyword evidence="1" id="KW-0732">Signal</keyword>
<evidence type="ECO:0000313" key="3">
    <source>
        <dbReference type="Proteomes" id="UP001652642"/>
    </source>
</evidence>
<accession>A0ABM5FUY0</accession>
<dbReference type="CDD" id="cd14808">
    <property type="entry name" value="RAP_D3"/>
    <property type="match status" value="1"/>
</dbReference>
<keyword evidence="4" id="KW-0675">Receptor</keyword>